<dbReference type="InterPro" id="IPR009038">
    <property type="entry name" value="GOLD_dom"/>
</dbReference>
<proteinExistence type="inferred from homology"/>
<keyword evidence="6 8" id="KW-0472">Membrane</keyword>
<evidence type="ECO:0000256" key="3">
    <source>
        <dbReference type="ARBA" id="ARBA00022692"/>
    </source>
</evidence>
<dbReference type="PROSITE" id="PS50866">
    <property type="entry name" value="GOLD"/>
    <property type="match status" value="1"/>
</dbReference>
<keyword evidence="5 8" id="KW-1133">Transmembrane helix</keyword>
<evidence type="ECO:0000256" key="7">
    <source>
        <dbReference type="RuleBase" id="RU003827"/>
    </source>
</evidence>
<name>A0A7S2RR11_9STRA</name>
<feature type="signal peptide" evidence="9">
    <location>
        <begin position="1"/>
        <end position="24"/>
    </location>
</feature>
<evidence type="ECO:0000256" key="5">
    <source>
        <dbReference type="ARBA" id="ARBA00022989"/>
    </source>
</evidence>
<evidence type="ECO:0000259" key="10">
    <source>
        <dbReference type="PROSITE" id="PS50866"/>
    </source>
</evidence>
<dbReference type="AlphaFoldDB" id="A0A7S2RR11"/>
<reference evidence="11" key="1">
    <citation type="submission" date="2021-01" db="EMBL/GenBank/DDBJ databases">
        <authorList>
            <person name="Corre E."/>
            <person name="Pelletier E."/>
            <person name="Niang G."/>
            <person name="Scheremetjew M."/>
            <person name="Finn R."/>
            <person name="Kale V."/>
            <person name="Holt S."/>
            <person name="Cochrane G."/>
            <person name="Meng A."/>
            <person name="Brown T."/>
            <person name="Cohen L."/>
        </authorList>
    </citation>
    <scope>NUCLEOTIDE SEQUENCE</scope>
    <source>
        <strain evidence="11">NY070348D</strain>
    </source>
</reference>
<evidence type="ECO:0000256" key="6">
    <source>
        <dbReference type="ARBA" id="ARBA00023136"/>
    </source>
</evidence>
<comment type="similarity">
    <text evidence="2 7">Belongs to the EMP24/GP25L family.</text>
</comment>
<keyword evidence="3 7" id="KW-0812">Transmembrane</keyword>
<evidence type="ECO:0000256" key="1">
    <source>
        <dbReference type="ARBA" id="ARBA00004479"/>
    </source>
</evidence>
<evidence type="ECO:0000256" key="2">
    <source>
        <dbReference type="ARBA" id="ARBA00007104"/>
    </source>
</evidence>
<dbReference type="PANTHER" id="PTHR22811">
    <property type="entry name" value="TRANSMEMBRANE EMP24 DOMAIN-CONTAINING PROTEIN"/>
    <property type="match status" value="1"/>
</dbReference>
<dbReference type="SMART" id="SM01190">
    <property type="entry name" value="EMP24_GP25L"/>
    <property type="match status" value="1"/>
</dbReference>
<accession>A0A7S2RR11</accession>
<sequence>MRWYPVLWLQTLALLAMFPRNVQAEGDQGQQHDEYDKLKFDEEELDEQDEFGVQPGEYVEDDEEQPGKFHMDDFSPSHVFTFPLTQRENCFFEEITKSPIRMRGAYFVTSDSGMDVNVYVSKVNNIDNHAEKTLFEESGKTEGVFSIVAQNNGEYKVCFVNPSYRSSKTKRVTFAVHVGIRKKEHAKAEHITPLEGYVQEAHHALNDLVAEQAFIIKRTSRHMATQDSTEWRVAWYTVFESCIMLAVTLGQVFYVQRLINNRQWV</sequence>
<protein>
    <recommendedName>
        <fullName evidence="10">GOLD domain-containing protein</fullName>
    </recommendedName>
</protein>
<organism evidence="11">
    <name type="scientific">Mucochytrium quahogii</name>
    <dbReference type="NCBI Taxonomy" id="96639"/>
    <lineage>
        <taxon>Eukaryota</taxon>
        <taxon>Sar</taxon>
        <taxon>Stramenopiles</taxon>
        <taxon>Bigyra</taxon>
        <taxon>Labyrinthulomycetes</taxon>
        <taxon>Thraustochytrida</taxon>
        <taxon>Thraustochytriidae</taxon>
        <taxon>Mucochytrium</taxon>
    </lineage>
</organism>
<comment type="subcellular location">
    <subcellularLocation>
        <location evidence="1 7">Membrane</location>
        <topology evidence="1 7">Single-pass type I membrane protein</topology>
    </subcellularLocation>
</comment>
<dbReference type="Pfam" id="PF01105">
    <property type="entry name" value="EMP24_GP25L"/>
    <property type="match status" value="1"/>
</dbReference>
<dbReference type="InterPro" id="IPR015720">
    <property type="entry name" value="Emp24-like"/>
</dbReference>
<dbReference type="EMBL" id="HBHK01009796">
    <property type="protein sequence ID" value="CAD9678300.1"/>
    <property type="molecule type" value="Transcribed_RNA"/>
</dbReference>
<evidence type="ECO:0000256" key="4">
    <source>
        <dbReference type="ARBA" id="ARBA00022729"/>
    </source>
</evidence>
<evidence type="ECO:0000256" key="8">
    <source>
        <dbReference type="SAM" id="Phobius"/>
    </source>
</evidence>
<dbReference type="GO" id="GO:0016020">
    <property type="term" value="C:membrane"/>
    <property type="evidence" value="ECO:0007669"/>
    <property type="project" value="UniProtKB-SubCell"/>
</dbReference>
<feature type="chain" id="PRO_5031011273" description="GOLD domain-containing protein" evidence="9">
    <location>
        <begin position="25"/>
        <end position="265"/>
    </location>
</feature>
<gene>
    <name evidence="11" type="ORF">QSP1433_LOCUS6119</name>
</gene>
<keyword evidence="4 9" id="KW-0732">Signal</keyword>
<feature type="domain" description="GOLD" evidence="10">
    <location>
        <begin position="88"/>
        <end position="178"/>
    </location>
</feature>
<evidence type="ECO:0000313" key="11">
    <source>
        <dbReference type="EMBL" id="CAD9678300.1"/>
    </source>
</evidence>
<evidence type="ECO:0000256" key="9">
    <source>
        <dbReference type="SAM" id="SignalP"/>
    </source>
</evidence>
<feature type="transmembrane region" description="Helical" evidence="8">
    <location>
        <begin position="233"/>
        <end position="255"/>
    </location>
</feature>